<reference evidence="2" key="1">
    <citation type="submission" date="2019-10" db="EMBL/GenBank/DDBJ databases">
        <title>Streptomyces sp. nov., a novel actinobacterium isolated from alkaline environment.</title>
        <authorList>
            <person name="Golinska P."/>
        </authorList>
    </citation>
    <scope>NUCLEOTIDE SEQUENCE [LARGE SCALE GENOMIC DNA]</scope>
    <source>
        <strain evidence="2">DSM 42118</strain>
    </source>
</reference>
<dbReference type="EMBL" id="VKHT01001092">
    <property type="protein sequence ID" value="MBB0246751.1"/>
    <property type="molecule type" value="Genomic_DNA"/>
</dbReference>
<dbReference type="RefSeq" id="WP_182608041.1">
    <property type="nucleotide sequence ID" value="NZ_VKHT01001092.1"/>
</dbReference>
<dbReference type="AlphaFoldDB" id="A0A7W3TH82"/>
<organism evidence="1 2">
    <name type="scientific">Streptomyces alkaliphilus</name>
    <dbReference type="NCBI Taxonomy" id="1472722"/>
    <lineage>
        <taxon>Bacteria</taxon>
        <taxon>Bacillati</taxon>
        <taxon>Actinomycetota</taxon>
        <taxon>Actinomycetes</taxon>
        <taxon>Kitasatosporales</taxon>
        <taxon>Streptomycetaceae</taxon>
        <taxon>Streptomyces</taxon>
    </lineage>
</organism>
<comment type="caution">
    <text evidence="1">The sequence shown here is derived from an EMBL/GenBank/DDBJ whole genome shotgun (WGS) entry which is preliminary data.</text>
</comment>
<evidence type="ECO:0000313" key="2">
    <source>
        <dbReference type="Proteomes" id="UP000538929"/>
    </source>
</evidence>
<sequence>MSPDAPLLTWRDPRHYDHQNDRPCALCGRPTPLRSHAGEPAHKTCAEQWAGEHPGDVRFISDPAPRARIHA</sequence>
<name>A0A7W3TH82_9ACTN</name>
<keyword evidence="2" id="KW-1185">Reference proteome</keyword>
<dbReference type="Proteomes" id="UP000538929">
    <property type="component" value="Unassembled WGS sequence"/>
</dbReference>
<gene>
    <name evidence="1" type="ORF">FNQ90_22180</name>
</gene>
<accession>A0A7W3TH82</accession>
<proteinExistence type="predicted"/>
<evidence type="ECO:0000313" key="1">
    <source>
        <dbReference type="EMBL" id="MBB0246751.1"/>
    </source>
</evidence>
<protein>
    <submittedName>
        <fullName evidence="1">Uncharacterized protein</fullName>
    </submittedName>
</protein>